<name>A0A1W1UTV1_9DEIO</name>
<reference evidence="5 6" key="1">
    <citation type="submission" date="2017-04" db="EMBL/GenBank/DDBJ databases">
        <authorList>
            <person name="Afonso C.L."/>
            <person name="Miller P.J."/>
            <person name="Scott M.A."/>
            <person name="Spackman E."/>
            <person name="Goraichik I."/>
            <person name="Dimitrov K.M."/>
            <person name="Suarez D.L."/>
            <person name="Swayne D.E."/>
        </authorList>
    </citation>
    <scope>NUCLEOTIDE SEQUENCE [LARGE SCALE GENOMIC DNA]</scope>
    <source>
        <strain evidence="5 6">KR-140</strain>
    </source>
</reference>
<dbReference type="STRING" id="695939.SAMN00790413_05192"/>
<dbReference type="PANTHER" id="PTHR42646">
    <property type="entry name" value="FLAP ENDONUCLEASE XNI"/>
    <property type="match status" value="1"/>
</dbReference>
<dbReference type="GO" id="GO:0003677">
    <property type="term" value="F:DNA binding"/>
    <property type="evidence" value="ECO:0007669"/>
    <property type="project" value="UniProtKB-KW"/>
</dbReference>
<dbReference type="RefSeq" id="WP_084046938.1">
    <property type="nucleotide sequence ID" value="NZ_FWWU01000007.1"/>
</dbReference>
<dbReference type="SUPFAM" id="SSF47807">
    <property type="entry name" value="5' to 3' exonuclease, C-terminal subdomain"/>
    <property type="match status" value="1"/>
</dbReference>
<dbReference type="SMART" id="SM00475">
    <property type="entry name" value="53EXOc"/>
    <property type="match status" value="1"/>
</dbReference>
<accession>A0A1W1UTV1</accession>
<evidence type="ECO:0000256" key="3">
    <source>
        <dbReference type="ARBA" id="ARBA00023125"/>
    </source>
</evidence>
<evidence type="ECO:0000256" key="1">
    <source>
        <dbReference type="ARBA" id="ARBA00022722"/>
    </source>
</evidence>
<feature type="domain" description="5'-3' exonuclease" evidence="4">
    <location>
        <begin position="3"/>
        <end position="246"/>
    </location>
</feature>
<dbReference type="CDD" id="cd09859">
    <property type="entry name" value="PIN_53EXO"/>
    <property type="match status" value="1"/>
</dbReference>
<dbReference type="InterPro" id="IPR008918">
    <property type="entry name" value="HhH2"/>
</dbReference>
<dbReference type="InterPro" id="IPR029060">
    <property type="entry name" value="PIN-like_dom_sf"/>
</dbReference>
<dbReference type="InterPro" id="IPR036279">
    <property type="entry name" value="5-3_exonuclease_C_sf"/>
</dbReference>
<proteinExistence type="predicted"/>
<organism evidence="5 6">
    <name type="scientific">Deinococcus hopiensis KR-140</name>
    <dbReference type="NCBI Taxonomy" id="695939"/>
    <lineage>
        <taxon>Bacteria</taxon>
        <taxon>Thermotogati</taxon>
        <taxon>Deinococcota</taxon>
        <taxon>Deinococci</taxon>
        <taxon>Deinococcales</taxon>
        <taxon>Deinococcaceae</taxon>
        <taxon>Deinococcus</taxon>
    </lineage>
</organism>
<dbReference type="SMART" id="SM00279">
    <property type="entry name" value="HhH2"/>
    <property type="match status" value="1"/>
</dbReference>
<dbReference type="InterPro" id="IPR020046">
    <property type="entry name" value="5-3_exonucl_a-hlix_arch_N"/>
</dbReference>
<keyword evidence="3" id="KW-0238">DNA-binding</keyword>
<dbReference type="OrthoDB" id="9806424at2"/>
<dbReference type="InterPro" id="IPR020045">
    <property type="entry name" value="DNA_polI_H3TH"/>
</dbReference>
<dbReference type="Proteomes" id="UP000192582">
    <property type="component" value="Unassembled WGS sequence"/>
</dbReference>
<keyword evidence="1" id="KW-0540">Nuclease</keyword>
<dbReference type="InterPro" id="IPR038969">
    <property type="entry name" value="FEN"/>
</dbReference>
<dbReference type="PANTHER" id="PTHR42646:SF2">
    <property type="entry name" value="5'-3' EXONUCLEASE FAMILY PROTEIN"/>
    <property type="match status" value="1"/>
</dbReference>
<gene>
    <name evidence="5" type="ORF">SAMN00790413_05192</name>
</gene>
<dbReference type="GO" id="GO:0033567">
    <property type="term" value="P:DNA replication, Okazaki fragment processing"/>
    <property type="evidence" value="ECO:0007669"/>
    <property type="project" value="InterPro"/>
</dbReference>
<evidence type="ECO:0000256" key="2">
    <source>
        <dbReference type="ARBA" id="ARBA00022801"/>
    </source>
</evidence>
<evidence type="ECO:0000313" key="6">
    <source>
        <dbReference type="Proteomes" id="UP000192582"/>
    </source>
</evidence>
<dbReference type="SUPFAM" id="SSF88723">
    <property type="entry name" value="PIN domain-like"/>
    <property type="match status" value="1"/>
</dbReference>
<dbReference type="AlphaFoldDB" id="A0A1W1UTV1"/>
<evidence type="ECO:0000259" key="4">
    <source>
        <dbReference type="SMART" id="SM00475"/>
    </source>
</evidence>
<dbReference type="Pfam" id="PF01367">
    <property type="entry name" value="5_3_exonuc"/>
    <property type="match status" value="1"/>
</dbReference>
<sequence length="257" mass="27949">MTAPDLLLDASNLIVRAYFATGGVHPQNVLRDRLREYQHVFGPRHVIAALDSPSNFRKRLEPTYKGQRGSKPPELEALLRRGAELMGALGCICAAAPDHEADDVMATLAERAPGNVVIVTTDADLHACVRDEVQVYSPGTRKRFTQMDYEAKYGFPRERFALYKALCGCESDNIPGVRNVGPARAQKVVARCGTVEGVYSELGSFDRTTQAGLQETTPEAIHAAMQLTRLVSTAPVRRISTATAGSSGAPRKPRGEE</sequence>
<keyword evidence="2" id="KW-0378">Hydrolase</keyword>
<dbReference type="GO" id="GO:0008409">
    <property type="term" value="F:5'-3' exonuclease activity"/>
    <property type="evidence" value="ECO:0007669"/>
    <property type="project" value="InterPro"/>
</dbReference>
<keyword evidence="5" id="KW-0269">Exonuclease</keyword>
<dbReference type="Gene3D" id="1.10.150.20">
    <property type="entry name" value="5' to 3' exonuclease, C-terminal subdomain"/>
    <property type="match status" value="1"/>
</dbReference>
<dbReference type="Pfam" id="PF02739">
    <property type="entry name" value="5_3_exonuc_N"/>
    <property type="match status" value="1"/>
</dbReference>
<dbReference type="EMBL" id="FWWU01000007">
    <property type="protein sequence ID" value="SMB84565.1"/>
    <property type="molecule type" value="Genomic_DNA"/>
</dbReference>
<dbReference type="GO" id="GO:0017108">
    <property type="term" value="F:5'-flap endonuclease activity"/>
    <property type="evidence" value="ECO:0007669"/>
    <property type="project" value="InterPro"/>
</dbReference>
<evidence type="ECO:0000313" key="5">
    <source>
        <dbReference type="EMBL" id="SMB84565.1"/>
    </source>
</evidence>
<dbReference type="InterPro" id="IPR002421">
    <property type="entry name" value="5-3_exonuclease"/>
</dbReference>
<keyword evidence="6" id="KW-1185">Reference proteome</keyword>
<dbReference type="Gene3D" id="3.40.50.1010">
    <property type="entry name" value="5'-nuclease"/>
    <property type="match status" value="1"/>
</dbReference>
<protein>
    <submittedName>
        <fullName evidence="5">5'-3' exonuclease</fullName>
    </submittedName>
</protein>